<accession>A0A0G4M6N4</accession>
<feature type="region of interest" description="Disordered" evidence="1">
    <location>
        <begin position="210"/>
        <end position="288"/>
    </location>
</feature>
<name>A0A0G4M6N4_VERLO</name>
<proteinExistence type="predicted"/>
<feature type="region of interest" description="Disordered" evidence="1">
    <location>
        <begin position="105"/>
        <end position="142"/>
    </location>
</feature>
<dbReference type="EMBL" id="CVQH01021262">
    <property type="protein sequence ID" value="CRK29837.1"/>
    <property type="molecule type" value="Genomic_DNA"/>
</dbReference>
<feature type="compositionally biased region" description="Acidic residues" evidence="1">
    <location>
        <begin position="110"/>
        <end position="121"/>
    </location>
</feature>
<evidence type="ECO:0000313" key="3">
    <source>
        <dbReference type="Proteomes" id="UP000044602"/>
    </source>
</evidence>
<dbReference type="AlphaFoldDB" id="A0A0G4M6N4"/>
<sequence length="394" mass="38802">MAIRVAVPIAVADPDAADTAHLGADPLAHGGLDLPRLLDGPVAGDGELDVDEVVLAAFDAGDVADLDVTADAAGVEARAGVPRDRGADVVVDAAVGELVEGADRVLGAGLDDEERDEEAADGVEPGGVGEDVGAEDDGEGDDARERVDAVVHGVGGEDGGFATKLTCVVEPLLDGHGAGGQPRGVQTGPGMAVAVAAVGVAVVHVSNGVGGGGGVEEEVGVQGQQAAPEHEEAAAEEHARDAEGAEALDLAEAGGEGVGRRLQGPRDGGEGQDVGGEVGQRVPGVGDEGLGAKGVAAGALGKGHAEVGEEADAGDADAGVVLVGGGQRFWSAPIVRLMLADAVEGSGKSGRVTVSEGGCGRRDGDRSGGGGVVIRVGRVLWQRKARRERGRCLG</sequence>
<keyword evidence="3" id="KW-1185">Reference proteome</keyword>
<reference evidence="2 3" key="1">
    <citation type="submission" date="2015-05" db="EMBL/GenBank/DDBJ databases">
        <authorList>
            <person name="Wang D.B."/>
            <person name="Wang M."/>
        </authorList>
    </citation>
    <scope>NUCLEOTIDE SEQUENCE [LARGE SCALE GENOMIC DNA]</scope>
    <source>
        <strain evidence="2">VL1</strain>
    </source>
</reference>
<protein>
    <submittedName>
        <fullName evidence="2">Uncharacterized protein</fullName>
    </submittedName>
</protein>
<dbReference type="Proteomes" id="UP000044602">
    <property type="component" value="Unassembled WGS sequence"/>
</dbReference>
<evidence type="ECO:0000256" key="1">
    <source>
        <dbReference type="SAM" id="MobiDB-lite"/>
    </source>
</evidence>
<feature type="compositionally biased region" description="Basic and acidic residues" evidence="1">
    <location>
        <begin position="228"/>
        <end position="243"/>
    </location>
</feature>
<gene>
    <name evidence="2" type="ORF">BN1708_015683</name>
</gene>
<organism evidence="2 3">
    <name type="scientific">Verticillium longisporum</name>
    <name type="common">Verticillium dahliae var. longisporum</name>
    <dbReference type="NCBI Taxonomy" id="100787"/>
    <lineage>
        <taxon>Eukaryota</taxon>
        <taxon>Fungi</taxon>
        <taxon>Dikarya</taxon>
        <taxon>Ascomycota</taxon>
        <taxon>Pezizomycotina</taxon>
        <taxon>Sordariomycetes</taxon>
        <taxon>Hypocreomycetidae</taxon>
        <taxon>Glomerellales</taxon>
        <taxon>Plectosphaerellaceae</taxon>
        <taxon>Verticillium</taxon>
    </lineage>
</organism>
<evidence type="ECO:0000313" key="2">
    <source>
        <dbReference type="EMBL" id="CRK29837.1"/>
    </source>
</evidence>